<dbReference type="InterPro" id="IPR038704">
    <property type="entry name" value="YEAST_sf"/>
</dbReference>
<dbReference type="GO" id="GO:0006355">
    <property type="term" value="P:regulation of DNA-templated transcription"/>
    <property type="evidence" value="ECO:0007669"/>
    <property type="project" value="InterPro"/>
</dbReference>
<feature type="domain" description="YEATS" evidence="5">
    <location>
        <begin position="179"/>
        <end position="380"/>
    </location>
</feature>
<dbReference type="EMBL" id="NEVH01008227">
    <property type="protein sequence ID" value="PNF34380.1"/>
    <property type="molecule type" value="Genomic_DNA"/>
</dbReference>
<evidence type="ECO:0000256" key="4">
    <source>
        <dbReference type="SAM" id="MobiDB-lite"/>
    </source>
</evidence>
<dbReference type="GO" id="GO:0005634">
    <property type="term" value="C:nucleus"/>
    <property type="evidence" value="ECO:0007669"/>
    <property type="project" value="UniProtKB-SubCell"/>
</dbReference>
<dbReference type="OrthoDB" id="1741717at2759"/>
<sequence>MSCRKRRLDGQDPDYEDTIPHETKRLRLLEENAKTEFSQRISAIVQKEFSTELANREKDVHEIQERLHQAQKTLHILRHAIVSAFYNKRRVQNGPEEREKRIHPAVKKLVGKEPQNWEPLHKRRSKYRTIPTTSEKEPSVSKETSSTSENEKTETVSKVPRYVPPKTSAGGGTPSSPRRGMCHKMKKRIVIGNISKWLPVDTREDAASHKWMMYVRGPKEAPDMSDFVSKIRFFLHPSYRPHDIAEVTSPPFHLSRRGWGEFPVRVQIHFSHPRNKPVDVIHHLKLDRTYTGLQTLGAETVVDIWLHCGSDSGISNSEHEVGSTEESAPDGSSDNVERLSRTAKIEDSVNGPTSGMVCESPTKVKFHGPIEPKLEPVDSSDYMSSCDDTSQTDAAAQGAHSSCDITSSSLDHDYFGLKNVNIKKEHEDGCEFVQPLPGCEPVQSLQGCESVEFVAARDSMQLVPGCESVQSLQGCESVQFLKGCESVESVAACESVESLVASESVKSLAARESVQFLPGCKPVQSLPASESVESLPGCESVPSLPVSESVESLPAWDSVHPLPGCESVQSLLGSSQENMSEECIDVCKVKSSVVTDSIVRNHMLEEAPVMQKHKTTNSILLIPELLTQSKTVNNHVVEQNVPLAKNNSKPAMLVKCMNKSGHVFFVTVGKANVKPQLKVASVVPKLEQSVNVPNLTSLLIKQAPTSLLQNKLSYTSAVVSKSNENTPIPKSQLSSYNCKVKGGVTSQDNFGFISSQTNSLVLVPPQGTPGNGVTARASLLSLGANSSSFVTSQGSSVVTPLPSMNLKPGAKVTSPVILVNDSPEVLKQIQSNSGQMLSFLKPNKSLLTSDKSEEGSRAGALKDMNISSTQNKPISVQDQSVLIAKNGQLYLLKHPQSALALSALAAKSSTKKCDSATKQQDTLLSDTVCGSQSLLSNQVRSAKGGVSLLKKQTNSAVLPTVGKQVNVDKAEETRLLMSGRTLVLNKANSRQITHSSRTCYLEDLKAAIESCKFDDISFALRWLLRHIPLVSPLARDPDFRVLHPYAAHSDMTFLQWNIGKQRAAEWIRAKTVQKALQKRFPEDRVWGTRAILVWARLHGYTPVQQPADIGSENISSRPVTQGTYSEPVGIMDWLVTNHKSDQCSGSESDPEVDVVGIEPPQTKALVKQGPPEFEDVSKIVEALELDPELDAQCLFVREAAREAGFKFLPQEIMPGVVFCAAERILLEAIRSLADDLLRRALCMAWRRNSNRCPDSITVNDVRMAILTRPEFDLFSNRGLGVQVTDTG</sequence>
<feature type="compositionally biased region" description="Basic and acidic residues" evidence="4">
    <location>
        <begin position="335"/>
        <end position="347"/>
    </location>
</feature>
<dbReference type="InterPro" id="IPR005033">
    <property type="entry name" value="YEATS"/>
</dbReference>
<gene>
    <name evidence="6" type="ORF">B7P43_G14534</name>
</gene>
<dbReference type="EMBL" id="NEVH01008227">
    <property type="protein sequence ID" value="PNF34378.1"/>
    <property type="molecule type" value="Genomic_DNA"/>
</dbReference>
<feature type="region of interest" description="Disordered" evidence="4">
    <location>
        <begin position="126"/>
        <end position="180"/>
    </location>
</feature>
<dbReference type="InterPro" id="IPR055127">
    <property type="entry name" value="YEATS2_3HBD"/>
</dbReference>
<keyword evidence="1 2" id="KW-0539">Nucleus</keyword>
<feature type="compositionally biased region" description="Polar residues" evidence="4">
    <location>
        <begin position="324"/>
        <end position="334"/>
    </location>
</feature>
<evidence type="ECO:0000256" key="1">
    <source>
        <dbReference type="ARBA" id="ARBA00023242"/>
    </source>
</evidence>
<accession>A0A2J7R0M0</accession>
<reference evidence="6 7" key="1">
    <citation type="submission" date="2017-12" db="EMBL/GenBank/DDBJ databases">
        <title>Hemimetabolous genomes reveal molecular basis of termite eusociality.</title>
        <authorList>
            <person name="Harrison M.C."/>
            <person name="Jongepier E."/>
            <person name="Robertson H.M."/>
            <person name="Arning N."/>
            <person name="Bitard-Feildel T."/>
            <person name="Chao H."/>
            <person name="Childers C.P."/>
            <person name="Dinh H."/>
            <person name="Doddapaneni H."/>
            <person name="Dugan S."/>
            <person name="Gowin J."/>
            <person name="Greiner C."/>
            <person name="Han Y."/>
            <person name="Hu H."/>
            <person name="Hughes D.S.T."/>
            <person name="Huylmans A.-K."/>
            <person name="Kemena C."/>
            <person name="Kremer L.P.M."/>
            <person name="Lee S.L."/>
            <person name="Lopez-Ezquerra A."/>
            <person name="Mallet L."/>
            <person name="Monroy-Kuhn J.M."/>
            <person name="Moser A."/>
            <person name="Murali S.C."/>
            <person name="Muzny D.M."/>
            <person name="Otani S."/>
            <person name="Piulachs M.-D."/>
            <person name="Poelchau M."/>
            <person name="Qu J."/>
            <person name="Schaub F."/>
            <person name="Wada-Katsumata A."/>
            <person name="Worley K.C."/>
            <person name="Xie Q."/>
            <person name="Ylla G."/>
            <person name="Poulsen M."/>
            <person name="Gibbs R.A."/>
            <person name="Schal C."/>
            <person name="Richards S."/>
            <person name="Belles X."/>
            <person name="Korb J."/>
            <person name="Bornberg-Bauer E."/>
        </authorList>
    </citation>
    <scope>NUCLEOTIDE SEQUENCE [LARGE SCALE GENOMIC DNA]</scope>
    <source>
        <tissue evidence="6">Whole body</tissue>
    </source>
</reference>
<evidence type="ECO:0000259" key="5">
    <source>
        <dbReference type="PROSITE" id="PS51037"/>
    </source>
</evidence>
<dbReference type="Pfam" id="PF22951">
    <property type="entry name" value="3HBD"/>
    <property type="match status" value="1"/>
</dbReference>
<dbReference type="FunCoup" id="A0A2J7R0M0">
    <property type="interactions" value="47"/>
</dbReference>
<dbReference type="PROSITE" id="PS51037">
    <property type="entry name" value="YEATS"/>
    <property type="match status" value="1"/>
</dbReference>
<proteinExistence type="predicted"/>
<dbReference type="Pfam" id="PF03366">
    <property type="entry name" value="YEATS"/>
    <property type="match status" value="1"/>
</dbReference>
<evidence type="ECO:0000313" key="7">
    <source>
        <dbReference type="Proteomes" id="UP000235965"/>
    </source>
</evidence>
<dbReference type="STRING" id="105785.A0A2J7R0M0"/>
<keyword evidence="3" id="KW-0175">Coiled coil</keyword>
<name>A0A2J7R0M0_9NEOP</name>
<evidence type="ECO:0000313" key="6">
    <source>
        <dbReference type="EMBL" id="PNF34378.1"/>
    </source>
</evidence>
<keyword evidence="7" id="KW-1185">Reference proteome</keyword>
<dbReference type="PANTHER" id="PTHR23195">
    <property type="entry name" value="YEATS DOMAIN"/>
    <property type="match status" value="1"/>
</dbReference>
<dbReference type="CDD" id="cd16907">
    <property type="entry name" value="YEATS_YEATS2_like"/>
    <property type="match status" value="1"/>
</dbReference>
<evidence type="ECO:0000256" key="2">
    <source>
        <dbReference type="PROSITE-ProRule" id="PRU00376"/>
    </source>
</evidence>
<feature type="coiled-coil region" evidence="3">
    <location>
        <begin position="53"/>
        <end position="80"/>
    </location>
</feature>
<comment type="subcellular location">
    <subcellularLocation>
        <location evidence="2">Nucleus</location>
    </subcellularLocation>
</comment>
<dbReference type="Proteomes" id="UP000235965">
    <property type="component" value="Unassembled WGS sequence"/>
</dbReference>
<dbReference type="Gene3D" id="2.60.40.1970">
    <property type="entry name" value="YEATS domain"/>
    <property type="match status" value="1"/>
</dbReference>
<dbReference type="InterPro" id="IPR055129">
    <property type="entry name" value="YEATS_dom"/>
</dbReference>
<feature type="region of interest" description="Disordered" evidence="4">
    <location>
        <begin position="315"/>
        <end position="370"/>
    </location>
</feature>
<protein>
    <recommendedName>
        <fullName evidence="5">YEATS domain-containing protein</fullName>
    </recommendedName>
</protein>
<dbReference type="InParanoid" id="A0A2J7R0M0"/>
<comment type="caution">
    <text evidence="6">The sequence shown here is derived from an EMBL/GenBank/DDBJ whole genome shotgun (WGS) entry which is preliminary data.</text>
</comment>
<organism evidence="6 7">
    <name type="scientific">Cryptotermes secundus</name>
    <dbReference type="NCBI Taxonomy" id="105785"/>
    <lineage>
        <taxon>Eukaryota</taxon>
        <taxon>Metazoa</taxon>
        <taxon>Ecdysozoa</taxon>
        <taxon>Arthropoda</taxon>
        <taxon>Hexapoda</taxon>
        <taxon>Insecta</taxon>
        <taxon>Pterygota</taxon>
        <taxon>Neoptera</taxon>
        <taxon>Polyneoptera</taxon>
        <taxon>Dictyoptera</taxon>
        <taxon>Blattodea</taxon>
        <taxon>Blattoidea</taxon>
        <taxon>Termitoidae</taxon>
        <taxon>Kalotermitidae</taxon>
        <taxon>Cryptotermitinae</taxon>
        <taxon>Cryptotermes</taxon>
    </lineage>
</organism>
<evidence type="ECO:0000256" key="3">
    <source>
        <dbReference type="SAM" id="Coils"/>
    </source>
</evidence>